<evidence type="ECO:0000256" key="3">
    <source>
        <dbReference type="ARBA" id="ARBA00007667"/>
    </source>
</evidence>
<dbReference type="Pfam" id="PF01808">
    <property type="entry name" value="AICARFT_IMPCHas"/>
    <property type="match status" value="1"/>
</dbReference>
<dbReference type="SUPFAM" id="SSF52335">
    <property type="entry name" value="Methylglyoxal synthase-like"/>
    <property type="match status" value="1"/>
</dbReference>
<keyword evidence="4 8" id="KW-0808">Transferase</keyword>
<feature type="domain" description="MGS-like" evidence="9">
    <location>
        <begin position="16"/>
        <end position="162"/>
    </location>
</feature>
<dbReference type="EC" id="3.5.4.10" evidence="8"/>
<dbReference type="Gene3D" id="3.40.140.20">
    <property type="match status" value="2"/>
</dbReference>
<dbReference type="InterPro" id="IPR024051">
    <property type="entry name" value="AICAR_Tfase_dup_dom_sf"/>
</dbReference>
<name>A0ABM7PSV1_SINCY</name>
<protein>
    <recommendedName>
        <fullName evidence="8">Bifunctional purine biosynthesis protein PurH</fullName>
    </recommendedName>
    <domain>
        <recommendedName>
            <fullName evidence="8">Phosphoribosylaminoimidazolecarboxamide formyltransferase</fullName>
            <ecNumber evidence="8">2.1.2.3</ecNumber>
        </recommendedName>
        <alternativeName>
            <fullName evidence="8">AICAR transformylase</fullName>
        </alternativeName>
    </domain>
    <domain>
        <recommendedName>
            <fullName evidence="8">IMP cyclohydrolase</fullName>
            <ecNumber evidence="8">3.5.4.10</ecNumber>
        </recommendedName>
        <alternativeName>
            <fullName evidence="8">ATIC</fullName>
        </alternativeName>
        <alternativeName>
            <fullName evidence="8">IMP synthase</fullName>
        </alternativeName>
        <alternativeName>
            <fullName evidence="8">Inosinicase</fullName>
        </alternativeName>
    </domain>
</protein>
<evidence type="ECO:0000259" key="9">
    <source>
        <dbReference type="PROSITE" id="PS51855"/>
    </source>
</evidence>
<comment type="similarity">
    <text evidence="3 8">Belongs to the PurH family.</text>
</comment>
<dbReference type="CDD" id="cd01421">
    <property type="entry name" value="IMPCH"/>
    <property type="match status" value="1"/>
</dbReference>
<dbReference type="InterPro" id="IPR016193">
    <property type="entry name" value="Cytidine_deaminase-like"/>
</dbReference>
<keyword evidence="11" id="KW-1185">Reference proteome</keyword>
<gene>
    <name evidence="8 10" type="primary">purH</name>
    <name evidence="10" type="ORF">SCMU_11640</name>
</gene>
<evidence type="ECO:0000256" key="1">
    <source>
        <dbReference type="ARBA" id="ARBA00004844"/>
    </source>
</evidence>
<dbReference type="EMBL" id="AP024525">
    <property type="protein sequence ID" value="BCT75322.1"/>
    <property type="molecule type" value="Genomic_DNA"/>
</dbReference>
<dbReference type="SMART" id="SM00851">
    <property type="entry name" value="MGS"/>
    <property type="match status" value="1"/>
</dbReference>
<dbReference type="NCBIfam" id="NF002049">
    <property type="entry name" value="PRK00881.1"/>
    <property type="match status" value="1"/>
</dbReference>
<dbReference type="Pfam" id="PF02142">
    <property type="entry name" value="MGS"/>
    <property type="match status" value="1"/>
</dbReference>
<comment type="pathway">
    <text evidence="2 8">Purine metabolism; IMP biosynthesis via de novo pathway; 5-formamido-1-(5-phospho-D-ribosyl)imidazole-4-carboxamide from 5-amino-1-(5-phospho-D-ribosyl)imidazole-4-carboxamide (10-formyl THF route): step 1/1.</text>
</comment>
<dbReference type="Gene3D" id="3.40.50.1380">
    <property type="entry name" value="Methylglyoxal synthase-like domain"/>
    <property type="match status" value="1"/>
</dbReference>
<comment type="domain">
    <text evidence="8">The IMP cyclohydrolase activity resides in the N-terminal region.</text>
</comment>
<keyword evidence="6 8" id="KW-0378">Hydrolase</keyword>
<proteinExistence type="inferred from homology"/>
<evidence type="ECO:0000256" key="8">
    <source>
        <dbReference type="HAMAP-Rule" id="MF_00139"/>
    </source>
</evidence>
<keyword evidence="7 8" id="KW-0511">Multifunctional enzyme</keyword>
<dbReference type="RefSeq" id="WP_229232081.1">
    <property type="nucleotide sequence ID" value="NZ_AP024525.1"/>
</dbReference>
<evidence type="ECO:0000256" key="5">
    <source>
        <dbReference type="ARBA" id="ARBA00022755"/>
    </source>
</evidence>
<sequence>MSPETAASASRSIELDRVPIRRALISVYDKTGLEELAIGLNEAGVRIVSTGSTAKRIAAAGVPVQEVEEVTGSPEMLDGRVKTLHPRVHGGILADRRVPAHVQTLEDMQIEPFDLVVVNLYPFVETVRSGAAMDDVVEQIDIGGPAMVRSAAKNHAAVAIVVDPGTYGDVIAAAKAGGFDLKSRQRLAAKAFAHTAAYDTAVATWTASQFKDEDGDGVVNWPAYAGLALERSEVLRYGENPHQQAALYVDKAAPAGIAQADQLHGKAMSYNNYVDADAALRAAFDFDEPAVAIIKHANPCGIAVASPDAEDPIADAHRKAHACDPVSAYGGVVAANRTVSKGMAETLSGIFTEVVIAPDFAPEAVEILSKKKNIRLLALPEGYGRYPTEIKQISGGVLVQVTDTFAADGDAPSAWTLAAGEAADDATLADLAFAWRASRAAKSNAILLAHDGASVGIGMGQVNRVDSCRLAVERANTLGVEVASEVDSAGGAQGAEGGAAVAPERARGAVAASDAFFPFADGLQILIDAGVKAVVQPGGSVRDDEVVAAAKAAGITMYFTGARHFFH</sequence>
<accession>A0ABM7PSV1</accession>
<evidence type="ECO:0000256" key="6">
    <source>
        <dbReference type="ARBA" id="ARBA00022801"/>
    </source>
</evidence>
<dbReference type="PIRSF" id="PIRSF000414">
    <property type="entry name" value="AICARFT_IMPCHas"/>
    <property type="match status" value="1"/>
</dbReference>
<comment type="pathway">
    <text evidence="1 8">Purine metabolism; IMP biosynthesis via de novo pathway; IMP from 5-formamido-1-(5-phospho-D-ribosyl)imidazole-4-carboxamide: step 1/1.</text>
</comment>
<keyword evidence="5 8" id="KW-0658">Purine biosynthesis</keyword>
<organism evidence="10 11">
    <name type="scientific">Sinomonas cyclohexanicum</name>
    <name type="common">Corynebacterium cyclohexanicum</name>
    <dbReference type="NCBI Taxonomy" id="322009"/>
    <lineage>
        <taxon>Bacteria</taxon>
        <taxon>Bacillati</taxon>
        <taxon>Actinomycetota</taxon>
        <taxon>Actinomycetes</taxon>
        <taxon>Micrococcales</taxon>
        <taxon>Micrococcaceae</taxon>
        <taxon>Sinomonas</taxon>
    </lineage>
</organism>
<dbReference type="InterPro" id="IPR002695">
    <property type="entry name" value="PurH-like"/>
</dbReference>
<dbReference type="HAMAP" id="MF_00139">
    <property type="entry name" value="PurH"/>
    <property type="match status" value="1"/>
</dbReference>
<dbReference type="PROSITE" id="PS51855">
    <property type="entry name" value="MGS"/>
    <property type="match status" value="1"/>
</dbReference>
<comment type="catalytic activity">
    <reaction evidence="8">
        <text>IMP + H2O = 5-formamido-1-(5-phospho-D-ribosyl)imidazole-4-carboxamide</text>
        <dbReference type="Rhea" id="RHEA:18445"/>
        <dbReference type="ChEBI" id="CHEBI:15377"/>
        <dbReference type="ChEBI" id="CHEBI:58053"/>
        <dbReference type="ChEBI" id="CHEBI:58467"/>
        <dbReference type="EC" id="3.5.4.10"/>
    </reaction>
</comment>
<dbReference type="SUPFAM" id="SSF53927">
    <property type="entry name" value="Cytidine deaminase-like"/>
    <property type="match status" value="1"/>
</dbReference>
<reference evidence="10 11" key="1">
    <citation type="journal article" date="2021" name="J. Biosci. Bioeng.">
        <title>Identification and characterization of a chc gene cluster responsible for the aromatization pathway of cyclohexanecarboxylate degradation in Sinomonas cyclohexanicum ATCC 51369.</title>
        <authorList>
            <person name="Yamamoto T."/>
            <person name="Hasegawa Y."/>
            <person name="Lau P.C.K."/>
            <person name="Iwaki H."/>
        </authorList>
    </citation>
    <scope>NUCLEOTIDE SEQUENCE [LARGE SCALE GENOMIC DNA]</scope>
    <source>
        <strain evidence="10 11">ATCC 51369</strain>
    </source>
</reference>
<dbReference type="SMART" id="SM00798">
    <property type="entry name" value="AICARFT_IMPCHas"/>
    <property type="match status" value="1"/>
</dbReference>
<dbReference type="PANTHER" id="PTHR11692">
    <property type="entry name" value="BIFUNCTIONAL PURINE BIOSYNTHESIS PROTEIN PURH"/>
    <property type="match status" value="1"/>
</dbReference>
<dbReference type="NCBIfam" id="TIGR00355">
    <property type="entry name" value="purH"/>
    <property type="match status" value="1"/>
</dbReference>
<dbReference type="EC" id="2.1.2.3" evidence="8"/>
<comment type="catalytic activity">
    <reaction evidence="8">
        <text>(6R)-10-formyltetrahydrofolate + 5-amino-1-(5-phospho-beta-D-ribosyl)imidazole-4-carboxamide = 5-formamido-1-(5-phospho-D-ribosyl)imidazole-4-carboxamide + (6S)-5,6,7,8-tetrahydrofolate</text>
        <dbReference type="Rhea" id="RHEA:22192"/>
        <dbReference type="ChEBI" id="CHEBI:57453"/>
        <dbReference type="ChEBI" id="CHEBI:58467"/>
        <dbReference type="ChEBI" id="CHEBI:58475"/>
        <dbReference type="ChEBI" id="CHEBI:195366"/>
        <dbReference type="EC" id="2.1.2.3"/>
    </reaction>
</comment>
<dbReference type="InterPro" id="IPR011607">
    <property type="entry name" value="MGS-like_dom"/>
</dbReference>
<evidence type="ECO:0000313" key="11">
    <source>
        <dbReference type="Proteomes" id="UP001319861"/>
    </source>
</evidence>
<dbReference type="PANTHER" id="PTHR11692:SF0">
    <property type="entry name" value="BIFUNCTIONAL PURINE BIOSYNTHESIS PROTEIN ATIC"/>
    <property type="match status" value="1"/>
</dbReference>
<dbReference type="InterPro" id="IPR036914">
    <property type="entry name" value="MGS-like_dom_sf"/>
</dbReference>
<evidence type="ECO:0000313" key="10">
    <source>
        <dbReference type="EMBL" id="BCT75322.1"/>
    </source>
</evidence>
<evidence type="ECO:0000256" key="7">
    <source>
        <dbReference type="ARBA" id="ARBA00023268"/>
    </source>
</evidence>
<dbReference type="Proteomes" id="UP001319861">
    <property type="component" value="Chromosome"/>
</dbReference>
<evidence type="ECO:0000256" key="2">
    <source>
        <dbReference type="ARBA" id="ARBA00004954"/>
    </source>
</evidence>
<evidence type="ECO:0000256" key="4">
    <source>
        <dbReference type="ARBA" id="ARBA00022679"/>
    </source>
</evidence>